<dbReference type="RefSeq" id="WP_037279161.1">
    <property type="nucleotide sequence ID" value="NZ_KK088560.1"/>
</dbReference>
<evidence type="ECO:0000256" key="4">
    <source>
        <dbReference type="RuleBase" id="RU361277"/>
    </source>
</evidence>
<dbReference type="Pfam" id="PF08240">
    <property type="entry name" value="ADH_N"/>
    <property type="match status" value="1"/>
</dbReference>
<organism evidence="6 7">
    <name type="scientific">Rubellimicrobium mesophilum DSM 19309</name>
    <dbReference type="NCBI Taxonomy" id="442562"/>
    <lineage>
        <taxon>Bacteria</taxon>
        <taxon>Pseudomonadati</taxon>
        <taxon>Pseudomonadota</taxon>
        <taxon>Alphaproteobacteria</taxon>
        <taxon>Rhodobacterales</taxon>
        <taxon>Roseobacteraceae</taxon>
        <taxon>Rubellimicrobium</taxon>
    </lineage>
</organism>
<keyword evidence="7" id="KW-1185">Reference proteome</keyword>
<dbReference type="InterPro" id="IPR013149">
    <property type="entry name" value="ADH-like_C"/>
</dbReference>
<comment type="similarity">
    <text evidence="4">Belongs to the zinc-containing alcohol dehydrogenase family.</text>
</comment>
<keyword evidence="3 6" id="KW-0560">Oxidoreductase</keyword>
<dbReference type="STRING" id="442562.Rumeso_04691"/>
<dbReference type="EC" id="1.1.1.14" evidence="6"/>
<dbReference type="InterPro" id="IPR011032">
    <property type="entry name" value="GroES-like_sf"/>
</dbReference>
<dbReference type="AlphaFoldDB" id="A0A017HGZ6"/>
<keyword evidence="2 4" id="KW-0862">Zinc</keyword>
<dbReference type="GO" id="GO:0003939">
    <property type="term" value="F:L-iditol 2-dehydrogenase (NAD+) activity"/>
    <property type="evidence" value="ECO:0007669"/>
    <property type="project" value="UniProtKB-EC"/>
</dbReference>
<sequence>MQAARFIEVGRMDVGGIPEPEPARGEVLVKVAAAGICGTDRHILKGEFPSRPPVVLGHEFSGTVVALGEGVTTHKVGDLVACDPNIACGVCPSCLLGRINLCENLVAVGVHRDGGFAEYSAFPAHRAIPLPSGLGLREAAFSEPLACCIHALDVAAIRPGERAIVIGGGVIGLLCVQLARLAGAEVMLLTRSPDRQRIGENVGAGLTVATPTEAKAAWPRGADVVLECAGVSETVAEAPRLAARGGGVVIVGVLAKGDTVPIEPFDLLVREVDLRMAFVNPFTQSRALKLLASGAIRTAPLVTREVGREEIPALLASKPGPAEVKVLVAG</sequence>
<dbReference type="Pfam" id="PF00107">
    <property type="entry name" value="ADH_zinc_N"/>
    <property type="match status" value="1"/>
</dbReference>
<comment type="caution">
    <text evidence="6">The sequence shown here is derived from an EMBL/GenBank/DDBJ whole genome shotgun (WGS) entry which is preliminary data.</text>
</comment>
<dbReference type="InterPro" id="IPR013154">
    <property type="entry name" value="ADH-like_N"/>
</dbReference>
<dbReference type="Proteomes" id="UP000019666">
    <property type="component" value="Unassembled WGS sequence"/>
</dbReference>
<evidence type="ECO:0000313" key="7">
    <source>
        <dbReference type="Proteomes" id="UP000019666"/>
    </source>
</evidence>
<dbReference type="SUPFAM" id="SSF50129">
    <property type="entry name" value="GroES-like"/>
    <property type="match status" value="1"/>
</dbReference>
<name>A0A017HGZ6_9RHOB</name>
<dbReference type="SMART" id="SM00829">
    <property type="entry name" value="PKS_ER"/>
    <property type="match status" value="1"/>
</dbReference>
<dbReference type="CDD" id="cd08234">
    <property type="entry name" value="threonine_DH_like"/>
    <property type="match status" value="1"/>
</dbReference>
<evidence type="ECO:0000256" key="2">
    <source>
        <dbReference type="ARBA" id="ARBA00022833"/>
    </source>
</evidence>
<dbReference type="SUPFAM" id="SSF51735">
    <property type="entry name" value="NAD(P)-binding Rossmann-fold domains"/>
    <property type="match status" value="1"/>
</dbReference>
<evidence type="ECO:0000256" key="3">
    <source>
        <dbReference type="ARBA" id="ARBA00023002"/>
    </source>
</evidence>
<evidence type="ECO:0000256" key="1">
    <source>
        <dbReference type="ARBA" id="ARBA00022723"/>
    </source>
</evidence>
<gene>
    <name evidence="6" type="ORF">Rumeso_04691</name>
</gene>
<dbReference type="OrthoDB" id="9809185at2"/>
<evidence type="ECO:0000259" key="5">
    <source>
        <dbReference type="SMART" id="SM00829"/>
    </source>
</evidence>
<dbReference type="InterPro" id="IPR020843">
    <property type="entry name" value="ER"/>
</dbReference>
<protein>
    <submittedName>
        <fullName evidence="6">Sorbitol dehydrogenase</fullName>
        <ecNumber evidence="6">1.1.1.14</ecNumber>
    </submittedName>
</protein>
<dbReference type="HOGENOM" id="CLU_026673_11_0_5"/>
<dbReference type="PANTHER" id="PTHR43401">
    <property type="entry name" value="L-THREONINE 3-DEHYDROGENASE"/>
    <property type="match status" value="1"/>
</dbReference>
<dbReference type="InterPro" id="IPR036291">
    <property type="entry name" value="NAD(P)-bd_dom_sf"/>
</dbReference>
<dbReference type="EMBL" id="AOSK01000130">
    <property type="protein sequence ID" value="EYD73570.1"/>
    <property type="molecule type" value="Genomic_DNA"/>
</dbReference>
<evidence type="ECO:0000313" key="6">
    <source>
        <dbReference type="EMBL" id="EYD73570.1"/>
    </source>
</evidence>
<reference evidence="6 7" key="1">
    <citation type="submission" date="2013-02" db="EMBL/GenBank/DDBJ databases">
        <authorList>
            <person name="Fiebig A."/>
            <person name="Goeker M."/>
            <person name="Klenk H.-P.P."/>
        </authorList>
    </citation>
    <scope>NUCLEOTIDE SEQUENCE [LARGE SCALE GENOMIC DNA]</scope>
    <source>
        <strain evidence="6 7">DSM 19309</strain>
    </source>
</reference>
<comment type="cofactor">
    <cofactor evidence="4">
        <name>Zn(2+)</name>
        <dbReference type="ChEBI" id="CHEBI:29105"/>
    </cofactor>
</comment>
<keyword evidence="1 4" id="KW-0479">Metal-binding</keyword>
<dbReference type="GO" id="GO:0008270">
    <property type="term" value="F:zinc ion binding"/>
    <property type="evidence" value="ECO:0007669"/>
    <property type="project" value="InterPro"/>
</dbReference>
<dbReference type="InterPro" id="IPR050129">
    <property type="entry name" value="Zn_alcohol_dh"/>
</dbReference>
<dbReference type="Gene3D" id="3.90.180.10">
    <property type="entry name" value="Medium-chain alcohol dehydrogenases, catalytic domain"/>
    <property type="match status" value="1"/>
</dbReference>
<dbReference type="PANTHER" id="PTHR43401:SF5">
    <property type="entry name" value="ALCOHOL DEHYDROGENASE-RELATED"/>
    <property type="match status" value="1"/>
</dbReference>
<dbReference type="PROSITE" id="PS00059">
    <property type="entry name" value="ADH_ZINC"/>
    <property type="match status" value="1"/>
</dbReference>
<accession>A0A017HGZ6</accession>
<proteinExistence type="inferred from homology"/>
<dbReference type="Gene3D" id="3.40.50.720">
    <property type="entry name" value="NAD(P)-binding Rossmann-like Domain"/>
    <property type="match status" value="1"/>
</dbReference>
<feature type="domain" description="Enoyl reductase (ER)" evidence="5">
    <location>
        <begin position="10"/>
        <end position="328"/>
    </location>
</feature>
<dbReference type="InterPro" id="IPR002328">
    <property type="entry name" value="ADH_Zn_CS"/>
</dbReference>